<dbReference type="RefSeq" id="XP_048141217.1">
    <property type="nucleotide sequence ID" value="XM_048285260.1"/>
</dbReference>
<evidence type="ECO:0000256" key="5">
    <source>
        <dbReference type="ARBA" id="ARBA00023159"/>
    </source>
</evidence>
<proteinExistence type="inferred from homology"/>
<keyword evidence="5" id="KW-0010">Activator</keyword>
<dbReference type="InterPro" id="IPR016177">
    <property type="entry name" value="DNA-bd_dom_sf"/>
</dbReference>
<feature type="domain" description="AP2/ERF" evidence="10">
    <location>
        <begin position="117"/>
        <end position="174"/>
    </location>
</feature>
<dbReference type="PRINTS" id="PR00367">
    <property type="entry name" value="ETHRSPELEMNT"/>
</dbReference>
<keyword evidence="2" id="KW-0936">Ethylene signaling pathway</keyword>
<dbReference type="CDD" id="cd00018">
    <property type="entry name" value="AP2"/>
    <property type="match status" value="1"/>
</dbReference>
<evidence type="ECO:0000256" key="8">
    <source>
        <dbReference type="ARBA" id="ARBA00024343"/>
    </source>
</evidence>
<reference evidence="12" key="1">
    <citation type="submission" date="2025-08" db="UniProtKB">
        <authorList>
            <consortium name="RefSeq"/>
        </authorList>
    </citation>
    <scope>IDENTIFICATION</scope>
    <source>
        <tissue evidence="12">Leaf</tissue>
    </source>
</reference>
<feature type="region of interest" description="Disordered" evidence="9">
    <location>
        <begin position="192"/>
        <end position="231"/>
    </location>
</feature>
<dbReference type="SUPFAM" id="SSF54171">
    <property type="entry name" value="DNA-binding domain"/>
    <property type="match status" value="1"/>
</dbReference>
<evidence type="ECO:0000256" key="3">
    <source>
        <dbReference type="ARBA" id="ARBA00023015"/>
    </source>
</evidence>
<evidence type="ECO:0000256" key="4">
    <source>
        <dbReference type="ARBA" id="ARBA00023125"/>
    </source>
</evidence>
<feature type="compositionally biased region" description="Basic and acidic residues" evidence="9">
    <location>
        <begin position="221"/>
        <end position="230"/>
    </location>
</feature>
<dbReference type="Proteomes" id="UP000827889">
    <property type="component" value="Chromosome 9"/>
</dbReference>
<comment type="similarity">
    <text evidence="8">Belongs to the AP2/ERF transcription factor family. ERF subfamily.</text>
</comment>
<dbReference type="InterPro" id="IPR001471">
    <property type="entry name" value="AP2/ERF_dom"/>
</dbReference>
<dbReference type="InterPro" id="IPR050913">
    <property type="entry name" value="AP2/ERF_ERF"/>
</dbReference>
<keyword evidence="6" id="KW-0804">Transcription</keyword>
<sequence>MEGTTCFVPPIKLTEHQTHARLLRPEPSTRPRVVRISYTDGDATDSSSDDENDMLECRRRRVKKFVHEIAVEPSCSREGHVVAKSRSVRSKLCRKSTGKPVLQVGRREMKSPATGRKFRGVRRRPWGKWAAEIRDPLRRVRVWLGTYNTAEEAAMVYDHAAIQLRGPDALTNFVTPPPLQMAAAAVPMPQAKAPGEARSPTSVLRCLSEDSEDSQGSGGDAAKEEARGDESCVLEENSTRLESSFPDDLFDGYAGFGEGMFKDKLDDFCDAFVNPGEDFGFRFWPGFGSSCWSDDDHFQDIGDLFGPDPLLAM</sequence>
<dbReference type="InterPro" id="IPR036955">
    <property type="entry name" value="AP2/ERF_dom_sf"/>
</dbReference>
<dbReference type="PANTHER" id="PTHR31194:SF140">
    <property type="entry name" value="ETHYLENE-RESPONSIVE TRANSCRIPTION FACTOR CRF2"/>
    <property type="match status" value="1"/>
</dbReference>
<evidence type="ECO:0000313" key="12">
    <source>
        <dbReference type="RefSeq" id="XP_048141217.1"/>
    </source>
</evidence>
<keyword evidence="4" id="KW-0238">DNA-binding</keyword>
<protein>
    <submittedName>
        <fullName evidence="12">Ethylene-responsive transcription factor CRF1-like</fullName>
    </submittedName>
</protein>
<gene>
    <name evidence="12" type="primary">LOC115740869</name>
</gene>
<dbReference type="Gene3D" id="3.30.730.10">
    <property type="entry name" value="AP2/ERF domain"/>
    <property type="match status" value="1"/>
</dbReference>
<dbReference type="SMART" id="SM00380">
    <property type="entry name" value="AP2"/>
    <property type="match status" value="1"/>
</dbReference>
<name>A0ABM3HX92_9MYRT</name>
<evidence type="ECO:0000256" key="9">
    <source>
        <dbReference type="SAM" id="MobiDB-lite"/>
    </source>
</evidence>
<organism evidence="11 12">
    <name type="scientific">Rhodamnia argentea</name>
    <dbReference type="NCBI Taxonomy" id="178133"/>
    <lineage>
        <taxon>Eukaryota</taxon>
        <taxon>Viridiplantae</taxon>
        <taxon>Streptophyta</taxon>
        <taxon>Embryophyta</taxon>
        <taxon>Tracheophyta</taxon>
        <taxon>Spermatophyta</taxon>
        <taxon>Magnoliopsida</taxon>
        <taxon>eudicotyledons</taxon>
        <taxon>Gunneridae</taxon>
        <taxon>Pentapetalae</taxon>
        <taxon>rosids</taxon>
        <taxon>malvids</taxon>
        <taxon>Myrtales</taxon>
        <taxon>Myrtaceae</taxon>
        <taxon>Myrtoideae</taxon>
        <taxon>Myrteae</taxon>
        <taxon>Australasian group</taxon>
        <taxon>Rhodamnia</taxon>
    </lineage>
</organism>
<comment type="subcellular location">
    <subcellularLocation>
        <location evidence="1">Nucleus</location>
    </subcellularLocation>
</comment>
<evidence type="ECO:0000313" key="11">
    <source>
        <dbReference type="Proteomes" id="UP000827889"/>
    </source>
</evidence>
<dbReference type="PANTHER" id="PTHR31194">
    <property type="entry name" value="SHN SHINE , DNA BINDING / TRANSCRIPTION FACTOR"/>
    <property type="match status" value="1"/>
</dbReference>
<accession>A0ABM3HX92</accession>
<evidence type="ECO:0000256" key="2">
    <source>
        <dbReference type="ARBA" id="ARBA00022745"/>
    </source>
</evidence>
<dbReference type="PROSITE" id="PS51032">
    <property type="entry name" value="AP2_ERF"/>
    <property type="match status" value="1"/>
</dbReference>
<evidence type="ECO:0000256" key="7">
    <source>
        <dbReference type="ARBA" id="ARBA00023242"/>
    </source>
</evidence>
<dbReference type="GeneID" id="115740869"/>
<keyword evidence="7" id="KW-0539">Nucleus</keyword>
<evidence type="ECO:0000256" key="6">
    <source>
        <dbReference type="ARBA" id="ARBA00023163"/>
    </source>
</evidence>
<evidence type="ECO:0000259" key="10">
    <source>
        <dbReference type="PROSITE" id="PS51032"/>
    </source>
</evidence>
<evidence type="ECO:0000256" key="1">
    <source>
        <dbReference type="ARBA" id="ARBA00004123"/>
    </source>
</evidence>
<dbReference type="Pfam" id="PF00847">
    <property type="entry name" value="AP2"/>
    <property type="match status" value="1"/>
</dbReference>
<keyword evidence="3" id="KW-0805">Transcription regulation</keyword>
<keyword evidence="11" id="KW-1185">Reference proteome</keyword>